<keyword evidence="2" id="KW-1185">Reference proteome</keyword>
<dbReference type="Proteomes" id="UP001207468">
    <property type="component" value="Unassembled WGS sequence"/>
</dbReference>
<proteinExistence type="predicted"/>
<protein>
    <submittedName>
        <fullName evidence="1">Uncharacterized protein</fullName>
    </submittedName>
</protein>
<comment type="caution">
    <text evidence="1">The sequence shown here is derived from an EMBL/GenBank/DDBJ whole genome shotgun (WGS) entry which is preliminary data.</text>
</comment>
<organism evidence="1 2">
    <name type="scientific">Russula earlei</name>
    <dbReference type="NCBI Taxonomy" id="71964"/>
    <lineage>
        <taxon>Eukaryota</taxon>
        <taxon>Fungi</taxon>
        <taxon>Dikarya</taxon>
        <taxon>Basidiomycota</taxon>
        <taxon>Agaricomycotina</taxon>
        <taxon>Agaricomycetes</taxon>
        <taxon>Russulales</taxon>
        <taxon>Russulaceae</taxon>
        <taxon>Russula</taxon>
    </lineage>
</organism>
<gene>
    <name evidence="1" type="ORF">F5148DRAFT_1368432</name>
</gene>
<reference evidence="1" key="1">
    <citation type="submission" date="2021-03" db="EMBL/GenBank/DDBJ databases">
        <title>Evolutionary priming and transition to the ectomycorrhizal habit in an iconic lineage of mushroom-forming fungi: is preadaptation a requirement?</title>
        <authorList>
            <consortium name="DOE Joint Genome Institute"/>
            <person name="Looney B.P."/>
            <person name="Miyauchi S."/>
            <person name="Morin E."/>
            <person name="Drula E."/>
            <person name="Courty P.E."/>
            <person name="Chicoki N."/>
            <person name="Fauchery L."/>
            <person name="Kohler A."/>
            <person name="Kuo A."/>
            <person name="LaButti K."/>
            <person name="Pangilinan J."/>
            <person name="Lipzen A."/>
            <person name="Riley R."/>
            <person name="Andreopoulos W."/>
            <person name="He G."/>
            <person name="Johnson J."/>
            <person name="Barry K.W."/>
            <person name="Grigoriev I.V."/>
            <person name="Nagy L."/>
            <person name="Hibbett D."/>
            <person name="Henrissat B."/>
            <person name="Matheny P.B."/>
            <person name="Labbe J."/>
            <person name="Martin A.F."/>
        </authorList>
    </citation>
    <scope>NUCLEOTIDE SEQUENCE</scope>
    <source>
        <strain evidence="1">BPL698</strain>
    </source>
</reference>
<accession>A0ACC0U723</accession>
<evidence type="ECO:0000313" key="1">
    <source>
        <dbReference type="EMBL" id="KAI9507418.1"/>
    </source>
</evidence>
<dbReference type="EMBL" id="JAGFNK010000125">
    <property type="protein sequence ID" value="KAI9507418.1"/>
    <property type="molecule type" value="Genomic_DNA"/>
</dbReference>
<name>A0ACC0U723_9AGAM</name>
<sequence length="350" mass="38896">MSQPELETMVTLHLPCTLELESYMEEAPPMQTLFNTFEGHPCSSELPVVRKANRLQEKGLSTRASAGHKCGRISRPGWMVPVPVSWPSRNNERRARGGLYELISIWTGTGLTNAQERGARGRVIRVGAEMTFESRLPRRPPYRTHGTRVPLELRLGEIVSSWARAGLELSINSPVHLAMADRPRGPQWLTRPCMNQIAHTWELAIQKGGKTNETNAESEAMATRNTRLLGSGTPPRPYATRMTTQIFPTLHFAILSAMDRGRAREPRELGNGVSSKAAPDTDRISTCGLRDVVRDLRERACHVIQTANSMLTLVVVDTAATAVNNCLDLQQWHSRIGHETAQRSSPDVKS</sequence>
<evidence type="ECO:0000313" key="2">
    <source>
        <dbReference type="Proteomes" id="UP001207468"/>
    </source>
</evidence>